<name>A0A4S8LZB5_DENBC</name>
<evidence type="ECO:0000256" key="1">
    <source>
        <dbReference type="SAM" id="MobiDB-lite"/>
    </source>
</evidence>
<feature type="non-terminal residue" evidence="2">
    <location>
        <position position="1"/>
    </location>
</feature>
<keyword evidence="3" id="KW-1185">Reference proteome</keyword>
<gene>
    <name evidence="2" type="ORF">K435DRAFT_798376</name>
</gene>
<proteinExistence type="predicted"/>
<feature type="compositionally biased region" description="Low complexity" evidence="1">
    <location>
        <begin position="121"/>
        <end position="144"/>
    </location>
</feature>
<sequence>RLASSLARNQRPAHPEPKGYCDTESAIQAWQFHCTHVHKHSPSEIGPFINPFDTQITSQDPLVINDPLGTASEQVTYAQAVHSTENVGLGGSKRTTSHRPGKAANRVLPSVGRLKNPKNMAPSSSPSLSSTTSTSAPSAEYSTTQPSSSRQAAPVDNPATHAHLRQRLNVEGGSYSSSESEFDGQRLHTVATLSTLWSVAVTVVTSTLTRMKLSLPLVDFVFEG</sequence>
<organism evidence="2 3">
    <name type="scientific">Dendrothele bispora (strain CBS 962.96)</name>
    <dbReference type="NCBI Taxonomy" id="1314807"/>
    <lineage>
        <taxon>Eukaryota</taxon>
        <taxon>Fungi</taxon>
        <taxon>Dikarya</taxon>
        <taxon>Basidiomycota</taxon>
        <taxon>Agaricomycotina</taxon>
        <taxon>Agaricomycetes</taxon>
        <taxon>Agaricomycetidae</taxon>
        <taxon>Agaricales</taxon>
        <taxon>Agaricales incertae sedis</taxon>
        <taxon>Dendrothele</taxon>
    </lineage>
</organism>
<feature type="region of interest" description="Disordered" evidence="1">
    <location>
        <begin position="82"/>
        <end position="156"/>
    </location>
</feature>
<protein>
    <submittedName>
        <fullName evidence="2">Uncharacterized protein</fullName>
    </submittedName>
</protein>
<reference evidence="2 3" key="1">
    <citation type="journal article" date="2019" name="Nat. Ecol. Evol.">
        <title>Megaphylogeny resolves global patterns of mushroom evolution.</title>
        <authorList>
            <person name="Varga T."/>
            <person name="Krizsan K."/>
            <person name="Foldi C."/>
            <person name="Dima B."/>
            <person name="Sanchez-Garcia M."/>
            <person name="Sanchez-Ramirez S."/>
            <person name="Szollosi G.J."/>
            <person name="Szarkandi J.G."/>
            <person name="Papp V."/>
            <person name="Albert L."/>
            <person name="Andreopoulos W."/>
            <person name="Angelini C."/>
            <person name="Antonin V."/>
            <person name="Barry K.W."/>
            <person name="Bougher N.L."/>
            <person name="Buchanan P."/>
            <person name="Buyck B."/>
            <person name="Bense V."/>
            <person name="Catcheside P."/>
            <person name="Chovatia M."/>
            <person name="Cooper J."/>
            <person name="Damon W."/>
            <person name="Desjardin D."/>
            <person name="Finy P."/>
            <person name="Geml J."/>
            <person name="Haridas S."/>
            <person name="Hughes K."/>
            <person name="Justo A."/>
            <person name="Karasinski D."/>
            <person name="Kautmanova I."/>
            <person name="Kiss B."/>
            <person name="Kocsube S."/>
            <person name="Kotiranta H."/>
            <person name="LaButti K.M."/>
            <person name="Lechner B.E."/>
            <person name="Liimatainen K."/>
            <person name="Lipzen A."/>
            <person name="Lukacs Z."/>
            <person name="Mihaltcheva S."/>
            <person name="Morgado L.N."/>
            <person name="Niskanen T."/>
            <person name="Noordeloos M.E."/>
            <person name="Ohm R.A."/>
            <person name="Ortiz-Santana B."/>
            <person name="Ovrebo C."/>
            <person name="Racz N."/>
            <person name="Riley R."/>
            <person name="Savchenko A."/>
            <person name="Shiryaev A."/>
            <person name="Soop K."/>
            <person name="Spirin V."/>
            <person name="Szebenyi C."/>
            <person name="Tomsovsky M."/>
            <person name="Tulloss R.E."/>
            <person name="Uehling J."/>
            <person name="Grigoriev I.V."/>
            <person name="Vagvolgyi C."/>
            <person name="Papp T."/>
            <person name="Martin F.M."/>
            <person name="Miettinen O."/>
            <person name="Hibbett D.S."/>
            <person name="Nagy L.G."/>
        </authorList>
    </citation>
    <scope>NUCLEOTIDE SEQUENCE [LARGE SCALE GENOMIC DNA]</scope>
    <source>
        <strain evidence="2 3">CBS 962.96</strain>
    </source>
</reference>
<dbReference type="AlphaFoldDB" id="A0A4S8LZB5"/>
<evidence type="ECO:0000313" key="2">
    <source>
        <dbReference type="EMBL" id="THU95084.1"/>
    </source>
</evidence>
<evidence type="ECO:0000313" key="3">
    <source>
        <dbReference type="Proteomes" id="UP000297245"/>
    </source>
</evidence>
<dbReference type="Proteomes" id="UP000297245">
    <property type="component" value="Unassembled WGS sequence"/>
</dbReference>
<accession>A0A4S8LZB5</accession>
<dbReference type="EMBL" id="ML179208">
    <property type="protein sequence ID" value="THU95084.1"/>
    <property type="molecule type" value="Genomic_DNA"/>
</dbReference>